<keyword evidence="3" id="KW-1185">Reference proteome</keyword>
<name>A0AAW1TZQ7_9CUCU</name>
<dbReference type="EMBL" id="JARQZJ010000034">
    <property type="protein sequence ID" value="KAK9875755.1"/>
    <property type="molecule type" value="Genomic_DNA"/>
</dbReference>
<sequence>MNTLLLAALSGLLAVSYAAPSGLGAIVAGPSGVVTGLGPIGPAGHGWGWGQPVAIAAPAVVAAPVVTARLDYGLGYGHGVAAVTAGGGSISASGHGAVIRGPPTAPVVVAGPAGKIAADGLWGPTANIGGHGAFGAVGNVGIAQGHGWW</sequence>
<keyword evidence="1" id="KW-0732">Signal</keyword>
<evidence type="ECO:0000256" key="1">
    <source>
        <dbReference type="SAM" id="SignalP"/>
    </source>
</evidence>
<evidence type="ECO:0000313" key="2">
    <source>
        <dbReference type="EMBL" id="KAK9875755.1"/>
    </source>
</evidence>
<comment type="caution">
    <text evidence="2">The sequence shown here is derived from an EMBL/GenBank/DDBJ whole genome shotgun (WGS) entry which is preliminary data.</text>
</comment>
<feature type="signal peptide" evidence="1">
    <location>
        <begin position="1"/>
        <end position="18"/>
    </location>
</feature>
<gene>
    <name evidence="2" type="ORF">WA026_009552</name>
</gene>
<feature type="chain" id="PRO_5043755052" evidence="1">
    <location>
        <begin position="19"/>
        <end position="149"/>
    </location>
</feature>
<organism evidence="2 3">
    <name type="scientific">Henosepilachna vigintioctopunctata</name>
    <dbReference type="NCBI Taxonomy" id="420089"/>
    <lineage>
        <taxon>Eukaryota</taxon>
        <taxon>Metazoa</taxon>
        <taxon>Ecdysozoa</taxon>
        <taxon>Arthropoda</taxon>
        <taxon>Hexapoda</taxon>
        <taxon>Insecta</taxon>
        <taxon>Pterygota</taxon>
        <taxon>Neoptera</taxon>
        <taxon>Endopterygota</taxon>
        <taxon>Coleoptera</taxon>
        <taxon>Polyphaga</taxon>
        <taxon>Cucujiformia</taxon>
        <taxon>Coccinelloidea</taxon>
        <taxon>Coccinellidae</taxon>
        <taxon>Epilachninae</taxon>
        <taxon>Epilachnini</taxon>
        <taxon>Henosepilachna</taxon>
    </lineage>
</organism>
<evidence type="ECO:0000313" key="3">
    <source>
        <dbReference type="Proteomes" id="UP001431783"/>
    </source>
</evidence>
<dbReference type="Proteomes" id="UP001431783">
    <property type="component" value="Unassembled WGS sequence"/>
</dbReference>
<protein>
    <submittedName>
        <fullName evidence="2">Uncharacterized protein</fullName>
    </submittedName>
</protein>
<dbReference type="AlphaFoldDB" id="A0AAW1TZQ7"/>
<proteinExistence type="predicted"/>
<accession>A0AAW1TZQ7</accession>
<reference evidence="2 3" key="1">
    <citation type="submission" date="2023-03" db="EMBL/GenBank/DDBJ databases">
        <title>Genome insight into feeding habits of ladybird beetles.</title>
        <authorList>
            <person name="Li H.-S."/>
            <person name="Huang Y.-H."/>
            <person name="Pang H."/>
        </authorList>
    </citation>
    <scope>NUCLEOTIDE SEQUENCE [LARGE SCALE GENOMIC DNA]</scope>
    <source>
        <strain evidence="2">SYSU_2023b</strain>
        <tissue evidence="2">Whole body</tissue>
    </source>
</reference>